<dbReference type="InterPro" id="IPR038256">
    <property type="entry name" value="Pol_alpha_znc_sf"/>
</dbReference>
<dbReference type="SMR" id="B4IV29"/>
<gene>
    <name evidence="5" type="primary">Dyak\GE11060</name>
    <name evidence="5" type="synonym">dyak_GLEANR_11067</name>
    <name evidence="5" type="synonym">GE11060</name>
    <name evidence="5" type="ORF">Dyak_GE11060</name>
</gene>
<dbReference type="AlphaFoldDB" id="B4IV29"/>
<dbReference type="Gene3D" id="1.10.3200.20">
    <property type="entry name" value="DNA Polymerase alpha, zinc finger"/>
    <property type="match status" value="1"/>
</dbReference>
<keyword evidence="6" id="KW-1185">Reference proteome</keyword>
<feature type="region of interest" description="Disordered" evidence="2">
    <location>
        <begin position="237"/>
        <end position="268"/>
    </location>
</feature>
<evidence type="ECO:0000256" key="2">
    <source>
        <dbReference type="SAM" id="MobiDB-lite"/>
    </source>
</evidence>
<dbReference type="GO" id="GO:0003697">
    <property type="term" value="F:single-stranded DNA binding"/>
    <property type="evidence" value="ECO:0007669"/>
    <property type="project" value="TreeGrafter"/>
</dbReference>
<feature type="region of interest" description="Disordered" evidence="2">
    <location>
        <begin position="1"/>
        <end position="20"/>
    </location>
</feature>
<evidence type="ECO:0000259" key="3">
    <source>
        <dbReference type="Pfam" id="PF08996"/>
    </source>
</evidence>
<dbReference type="eggNOG" id="KOG0970">
    <property type="taxonomic scope" value="Eukaryota"/>
</dbReference>
<dbReference type="OrthoDB" id="6755010at2759"/>
<accession>B4IV29</accession>
<dbReference type="Pfam" id="PF08996">
    <property type="entry name" value="zf-DNA_Pol"/>
    <property type="match status" value="1"/>
</dbReference>
<feature type="region of interest" description="Disordered" evidence="2">
    <location>
        <begin position="79"/>
        <end position="123"/>
    </location>
</feature>
<dbReference type="HOGENOM" id="CLU_544315_0_0_1"/>
<dbReference type="GO" id="GO:0006273">
    <property type="term" value="P:lagging strand elongation"/>
    <property type="evidence" value="ECO:0007669"/>
    <property type="project" value="TreeGrafter"/>
</dbReference>
<feature type="compositionally biased region" description="Polar residues" evidence="2">
    <location>
        <begin position="291"/>
        <end position="302"/>
    </location>
</feature>
<feature type="coiled-coil region" evidence="1">
    <location>
        <begin position="193"/>
        <end position="222"/>
    </location>
</feature>
<dbReference type="PANTHER" id="PTHR45861">
    <property type="entry name" value="DNA POLYMERASE ALPHA CATALYTIC SUBUNIT"/>
    <property type="match status" value="1"/>
</dbReference>
<reference evidence="5 6" key="1">
    <citation type="journal article" date="2007" name="Nature">
        <title>Evolution of genes and genomes on the Drosophila phylogeny.</title>
        <authorList>
            <consortium name="Drosophila 12 Genomes Consortium"/>
            <person name="Clark A.G."/>
            <person name="Eisen M.B."/>
            <person name="Smith D.R."/>
            <person name="Bergman C.M."/>
            <person name="Oliver B."/>
            <person name="Markow T.A."/>
            <person name="Kaufman T.C."/>
            <person name="Kellis M."/>
            <person name="Gelbart W."/>
            <person name="Iyer V.N."/>
            <person name="Pollard D.A."/>
            <person name="Sackton T.B."/>
            <person name="Larracuente A.M."/>
            <person name="Singh N.D."/>
            <person name="Abad J.P."/>
            <person name="Abt D.N."/>
            <person name="Adryan B."/>
            <person name="Aguade M."/>
            <person name="Akashi H."/>
            <person name="Anderson W.W."/>
            <person name="Aquadro C.F."/>
            <person name="Ardell D.H."/>
            <person name="Arguello R."/>
            <person name="Artieri C.G."/>
            <person name="Barbash D.A."/>
            <person name="Barker D."/>
            <person name="Barsanti P."/>
            <person name="Batterham P."/>
            <person name="Batzoglou S."/>
            <person name="Begun D."/>
            <person name="Bhutkar A."/>
            <person name="Blanco E."/>
            <person name="Bosak S.A."/>
            <person name="Bradley R.K."/>
            <person name="Brand A.D."/>
            <person name="Brent M.R."/>
            <person name="Brooks A.N."/>
            <person name="Brown R.H."/>
            <person name="Butlin R.K."/>
            <person name="Caggese C."/>
            <person name="Calvi B.R."/>
            <person name="Bernardo de Carvalho A."/>
            <person name="Caspi A."/>
            <person name="Castrezana S."/>
            <person name="Celniker S.E."/>
            <person name="Chang J.L."/>
            <person name="Chapple C."/>
            <person name="Chatterji S."/>
            <person name="Chinwalla A."/>
            <person name="Civetta A."/>
            <person name="Clifton S.W."/>
            <person name="Comeron J.M."/>
            <person name="Costello J.C."/>
            <person name="Coyne J.A."/>
            <person name="Daub J."/>
            <person name="David R.G."/>
            <person name="Delcher A.L."/>
            <person name="Delehaunty K."/>
            <person name="Do C.B."/>
            <person name="Ebling H."/>
            <person name="Edwards K."/>
            <person name="Eickbush T."/>
            <person name="Evans J.D."/>
            <person name="Filipski A."/>
            <person name="Findeiss S."/>
            <person name="Freyhult E."/>
            <person name="Fulton L."/>
            <person name="Fulton R."/>
            <person name="Garcia A.C."/>
            <person name="Gardiner A."/>
            <person name="Garfield D.A."/>
            <person name="Garvin B.E."/>
            <person name="Gibson G."/>
            <person name="Gilbert D."/>
            <person name="Gnerre S."/>
            <person name="Godfrey J."/>
            <person name="Good R."/>
            <person name="Gotea V."/>
            <person name="Gravely B."/>
            <person name="Greenberg A.J."/>
            <person name="Griffiths-Jones S."/>
            <person name="Gross S."/>
            <person name="Guigo R."/>
            <person name="Gustafson E.A."/>
            <person name="Haerty W."/>
            <person name="Hahn M.W."/>
            <person name="Halligan D.L."/>
            <person name="Halpern A.L."/>
            <person name="Halter G.M."/>
            <person name="Han M.V."/>
            <person name="Heger A."/>
            <person name="Hillier L."/>
            <person name="Hinrichs A.S."/>
            <person name="Holmes I."/>
            <person name="Hoskins R.A."/>
            <person name="Hubisz M.J."/>
            <person name="Hultmark D."/>
            <person name="Huntley M.A."/>
            <person name="Jaffe D.B."/>
            <person name="Jagadeeshan S."/>
            <person name="Jeck W.R."/>
            <person name="Johnson J."/>
            <person name="Jones C.D."/>
            <person name="Jordan W.C."/>
            <person name="Karpen G.H."/>
            <person name="Kataoka E."/>
            <person name="Keightley P.D."/>
            <person name="Kheradpour P."/>
            <person name="Kirkness E.F."/>
            <person name="Koerich L.B."/>
            <person name="Kristiansen K."/>
            <person name="Kudrna D."/>
            <person name="Kulathinal R.J."/>
            <person name="Kumar S."/>
            <person name="Kwok R."/>
            <person name="Lander E."/>
            <person name="Langley C.H."/>
            <person name="Lapoint R."/>
            <person name="Lazzaro B.P."/>
            <person name="Lee S.J."/>
            <person name="Levesque L."/>
            <person name="Li R."/>
            <person name="Lin C.F."/>
            <person name="Lin M.F."/>
            <person name="Lindblad-Toh K."/>
            <person name="Llopart A."/>
            <person name="Long M."/>
            <person name="Low L."/>
            <person name="Lozovsky E."/>
            <person name="Lu J."/>
            <person name="Luo M."/>
            <person name="Machado C.A."/>
            <person name="Makalowski W."/>
            <person name="Marzo M."/>
            <person name="Matsuda M."/>
            <person name="Matzkin L."/>
            <person name="McAllister B."/>
            <person name="McBride C.S."/>
            <person name="McKernan B."/>
            <person name="McKernan K."/>
            <person name="Mendez-Lago M."/>
            <person name="Minx P."/>
            <person name="Mollenhauer M.U."/>
            <person name="Montooth K."/>
            <person name="Mount S.M."/>
            <person name="Mu X."/>
            <person name="Myers E."/>
            <person name="Negre B."/>
            <person name="Newfeld S."/>
            <person name="Nielsen R."/>
            <person name="Noor M.A."/>
            <person name="O'Grady P."/>
            <person name="Pachter L."/>
            <person name="Papaceit M."/>
            <person name="Parisi M.J."/>
            <person name="Parisi M."/>
            <person name="Parts L."/>
            <person name="Pedersen J.S."/>
            <person name="Pesole G."/>
            <person name="Phillippy A.M."/>
            <person name="Ponting C.P."/>
            <person name="Pop M."/>
            <person name="Porcelli D."/>
            <person name="Powell J.R."/>
            <person name="Prohaska S."/>
            <person name="Pruitt K."/>
            <person name="Puig M."/>
            <person name="Quesneville H."/>
            <person name="Ram K.R."/>
            <person name="Rand D."/>
            <person name="Rasmussen M.D."/>
            <person name="Reed L.K."/>
            <person name="Reenan R."/>
            <person name="Reily A."/>
            <person name="Remington K.A."/>
            <person name="Rieger T.T."/>
            <person name="Ritchie M.G."/>
            <person name="Robin C."/>
            <person name="Rogers Y.H."/>
            <person name="Rohde C."/>
            <person name="Rozas J."/>
            <person name="Rubenfield M.J."/>
            <person name="Ruiz A."/>
            <person name="Russo S."/>
            <person name="Salzberg S.L."/>
            <person name="Sanchez-Gracia A."/>
            <person name="Saranga D.J."/>
            <person name="Sato H."/>
            <person name="Schaeffer S.W."/>
            <person name="Schatz M.C."/>
            <person name="Schlenke T."/>
            <person name="Schwartz R."/>
            <person name="Segarra C."/>
            <person name="Singh R.S."/>
            <person name="Sirot L."/>
            <person name="Sirota M."/>
            <person name="Sisneros N.B."/>
            <person name="Smith C.D."/>
            <person name="Smith T.F."/>
            <person name="Spieth J."/>
            <person name="Stage D.E."/>
            <person name="Stark A."/>
            <person name="Stephan W."/>
            <person name="Strausberg R.L."/>
            <person name="Strempel S."/>
            <person name="Sturgill D."/>
            <person name="Sutton G."/>
            <person name="Sutton G.G."/>
            <person name="Tao W."/>
            <person name="Teichmann S."/>
            <person name="Tobari Y.N."/>
            <person name="Tomimura Y."/>
            <person name="Tsolas J.M."/>
            <person name="Valente V.L."/>
            <person name="Venter E."/>
            <person name="Venter J.C."/>
            <person name="Vicario S."/>
            <person name="Vieira F.G."/>
            <person name="Vilella A.J."/>
            <person name="Villasante A."/>
            <person name="Walenz B."/>
            <person name="Wang J."/>
            <person name="Wasserman M."/>
            <person name="Watts T."/>
            <person name="Wilson D."/>
            <person name="Wilson R.K."/>
            <person name="Wing R.A."/>
            <person name="Wolfner M.F."/>
            <person name="Wong A."/>
            <person name="Wong G.K."/>
            <person name="Wu C.I."/>
            <person name="Wu G."/>
            <person name="Yamamoto D."/>
            <person name="Yang H.P."/>
            <person name="Yang S.P."/>
            <person name="Yorke J.A."/>
            <person name="Yoshida K."/>
            <person name="Zdobnov E."/>
            <person name="Zhang P."/>
            <person name="Zhang Y."/>
            <person name="Zimin A.V."/>
            <person name="Baldwin J."/>
            <person name="Abdouelleil A."/>
            <person name="Abdulkadir J."/>
            <person name="Abebe A."/>
            <person name="Abera B."/>
            <person name="Abreu J."/>
            <person name="Acer S.C."/>
            <person name="Aftuck L."/>
            <person name="Alexander A."/>
            <person name="An P."/>
            <person name="Anderson E."/>
            <person name="Anderson S."/>
            <person name="Arachi H."/>
            <person name="Azer M."/>
            <person name="Bachantsang P."/>
            <person name="Barry A."/>
            <person name="Bayul T."/>
            <person name="Berlin A."/>
            <person name="Bessette D."/>
            <person name="Bloom T."/>
            <person name="Blye J."/>
            <person name="Boguslavskiy L."/>
            <person name="Bonnet C."/>
            <person name="Boukhgalter B."/>
            <person name="Bourzgui I."/>
            <person name="Brown A."/>
            <person name="Cahill P."/>
            <person name="Channer S."/>
            <person name="Cheshatsang Y."/>
            <person name="Chuda L."/>
            <person name="Citroen M."/>
            <person name="Collymore A."/>
            <person name="Cooke P."/>
            <person name="Costello M."/>
            <person name="D'Aco K."/>
            <person name="Daza R."/>
            <person name="De Haan G."/>
            <person name="DeGray S."/>
            <person name="DeMaso C."/>
            <person name="Dhargay N."/>
            <person name="Dooley K."/>
            <person name="Dooley E."/>
            <person name="Doricent M."/>
            <person name="Dorje P."/>
            <person name="Dorjee K."/>
            <person name="Dupes A."/>
            <person name="Elong R."/>
            <person name="Falk J."/>
            <person name="Farina A."/>
            <person name="Faro S."/>
            <person name="Ferguson D."/>
            <person name="Fisher S."/>
            <person name="Foley C.D."/>
            <person name="Franke A."/>
            <person name="Friedrich D."/>
            <person name="Gadbois L."/>
            <person name="Gearin G."/>
            <person name="Gearin C.R."/>
            <person name="Giannoukos G."/>
            <person name="Goode T."/>
            <person name="Graham J."/>
            <person name="Grandbois E."/>
            <person name="Grewal S."/>
            <person name="Gyaltsen K."/>
            <person name="Hafez N."/>
            <person name="Hagos B."/>
            <person name="Hall J."/>
            <person name="Henson C."/>
            <person name="Hollinger A."/>
            <person name="Honan T."/>
            <person name="Huard M.D."/>
            <person name="Hughes L."/>
            <person name="Hurhula B."/>
            <person name="Husby M.E."/>
            <person name="Kamat A."/>
            <person name="Kanga B."/>
            <person name="Kashin S."/>
            <person name="Khazanovich D."/>
            <person name="Kisner P."/>
            <person name="Lance K."/>
            <person name="Lara M."/>
            <person name="Lee W."/>
            <person name="Lennon N."/>
            <person name="Letendre F."/>
            <person name="LeVine R."/>
            <person name="Lipovsky A."/>
            <person name="Liu X."/>
            <person name="Liu J."/>
            <person name="Liu S."/>
            <person name="Lokyitsang T."/>
            <person name="Lokyitsang Y."/>
            <person name="Lubonja R."/>
            <person name="Lui A."/>
            <person name="MacDonald P."/>
            <person name="Magnisalis V."/>
            <person name="Maru K."/>
            <person name="Matthews C."/>
            <person name="McCusker W."/>
            <person name="McDonough S."/>
            <person name="Mehta T."/>
            <person name="Meldrim J."/>
            <person name="Meneus L."/>
            <person name="Mihai O."/>
            <person name="Mihalev A."/>
            <person name="Mihova T."/>
            <person name="Mittelman R."/>
            <person name="Mlenga V."/>
            <person name="Montmayeur A."/>
            <person name="Mulrain L."/>
            <person name="Navidi A."/>
            <person name="Naylor J."/>
            <person name="Negash T."/>
            <person name="Nguyen T."/>
            <person name="Nguyen N."/>
            <person name="Nicol R."/>
            <person name="Norbu C."/>
            <person name="Norbu N."/>
            <person name="Novod N."/>
            <person name="O'Neill B."/>
            <person name="Osman S."/>
            <person name="Markiewicz E."/>
            <person name="Oyono O.L."/>
            <person name="Patti C."/>
            <person name="Phunkhang P."/>
            <person name="Pierre F."/>
            <person name="Priest M."/>
            <person name="Raghuraman S."/>
            <person name="Rege F."/>
            <person name="Reyes R."/>
            <person name="Rise C."/>
            <person name="Rogov P."/>
            <person name="Ross K."/>
            <person name="Ryan E."/>
            <person name="Settipalli S."/>
            <person name="Shea T."/>
            <person name="Sherpa N."/>
            <person name="Shi L."/>
            <person name="Shih D."/>
            <person name="Sparrow T."/>
            <person name="Spaulding J."/>
            <person name="Stalker J."/>
            <person name="Stange-Thomann N."/>
            <person name="Stavropoulos S."/>
            <person name="Stone C."/>
            <person name="Strader C."/>
            <person name="Tesfaye S."/>
            <person name="Thomson T."/>
            <person name="Thoulutsang Y."/>
            <person name="Thoulutsang D."/>
            <person name="Topham K."/>
            <person name="Topping I."/>
            <person name="Tsamla T."/>
            <person name="Vassiliev H."/>
            <person name="Vo A."/>
            <person name="Wangchuk T."/>
            <person name="Wangdi T."/>
            <person name="Weiand M."/>
            <person name="Wilkinson J."/>
            <person name="Wilson A."/>
            <person name="Yadav S."/>
            <person name="Young G."/>
            <person name="Yu Q."/>
            <person name="Zembek L."/>
            <person name="Zhong D."/>
            <person name="Zimmer A."/>
            <person name="Zwirko Z."/>
            <person name="Jaffe D.B."/>
            <person name="Alvarez P."/>
            <person name="Brockman W."/>
            <person name="Butler J."/>
            <person name="Chin C."/>
            <person name="Gnerre S."/>
            <person name="Grabherr M."/>
            <person name="Kleber M."/>
            <person name="Mauceli E."/>
            <person name="MacCallum I."/>
        </authorList>
    </citation>
    <scope>NUCLEOTIDE SEQUENCE [LARGE SCALE GENOMIC DNA]</scope>
    <source>
        <strain evidence="6">Tai18E2 / Tucson 14021-0261.01</strain>
    </source>
</reference>
<reference evidence="5 6" key="2">
    <citation type="journal article" date="2007" name="PLoS Biol.">
        <title>Principles of genome evolution in the Drosophila melanogaster species group.</title>
        <authorList>
            <person name="Ranz J.M."/>
            <person name="Maurin D."/>
            <person name="Chan Y.S."/>
            <person name="von Grotthuss M."/>
            <person name="Hillier L.W."/>
            <person name="Roote J."/>
            <person name="Ashburner M."/>
            <person name="Bergman C.M."/>
        </authorList>
    </citation>
    <scope>NUCLEOTIDE SEQUENCE [LARGE SCALE GENOMIC DNA]</scope>
    <source>
        <strain evidence="6">Tai18E2 / Tucson 14021-0261.01</strain>
    </source>
</reference>
<evidence type="ECO:0000313" key="6">
    <source>
        <dbReference type="Proteomes" id="UP000002282"/>
    </source>
</evidence>
<proteinExistence type="predicted"/>
<evidence type="ECO:0000259" key="4">
    <source>
        <dbReference type="Pfam" id="PF12254"/>
    </source>
</evidence>
<dbReference type="GO" id="GO:0003682">
    <property type="term" value="F:chromatin binding"/>
    <property type="evidence" value="ECO:0007669"/>
    <property type="project" value="TreeGrafter"/>
</dbReference>
<dbReference type="InterPro" id="IPR015088">
    <property type="entry name" value="Znf_DNA-dir_DNA_pol_B_alpha"/>
</dbReference>
<dbReference type="EMBL" id="CH892597">
    <property type="protein sequence ID" value="EDX00243.1"/>
    <property type="molecule type" value="Genomic_DNA"/>
</dbReference>
<dbReference type="GO" id="GO:0045004">
    <property type="term" value="P:DNA replication proofreading"/>
    <property type="evidence" value="ECO:0007669"/>
    <property type="project" value="EnsemblMetazoa"/>
</dbReference>
<dbReference type="GO" id="GO:1902975">
    <property type="term" value="P:mitotic DNA replication initiation"/>
    <property type="evidence" value="ECO:0007669"/>
    <property type="project" value="TreeGrafter"/>
</dbReference>
<protein>
    <submittedName>
        <fullName evidence="5">Uncharacterized protein</fullName>
    </submittedName>
</protein>
<name>B4IV29_DROYA</name>
<dbReference type="Pfam" id="PF12254">
    <property type="entry name" value="DNA_pol_alpha_N"/>
    <property type="match status" value="1"/>
</dbReference>
<dbReference type="GO" id="GO:0005658">
    <property type="term" value="C:alpha DNA polymerase:primase complex"/>
    <property type="evidence" value="ECO:0007669"/>
    <property type="project" value="EnsemblMetazoa"/>
</dbReference>
<feature type="region of interest" description="Disordered" evidence="2">
    <location>
        <begin position="289"/>
        <end position="322"/>
    </location>
</feature>
<dbReference type="GO" id="GO:0006272">
    <property type="term" value="P:leading strand elongation"/>
    <property type="evidence" value="ECO:0007669"/>
    <property type="project" value="TreeGrafter"/>
</dbReference>
<dbReference type="PANTHER" id="PTHR45861:SF1">
    <property type="entry name" value="DNA POLYMERASE ALPHA CATALYTIC SUBUNIT"/>
    <property type="match status" value="1"/>
</dbReference>
<evidence type="ECO:0000313" key="5">
    <source>
        <dbReference type="EMBL" id="EDX00243.1"/>
    </source>
</evidence>
<keyword evidence="5" id="KW-0808">Transferase</keyword>
<keyword evidence="1" id="KW-0175">Coiled coil</keyword>
<feature type="domain" description="Zinc finger DNA-directed DNA polymerase family B alpha" evidence="3">
    <location>
        <begin position="338"/>
        <end position="472"/>
    </location>
</feature>
<feature type="compositionally biased region" description="Basic residues" evidence="2">
    <location>
        <begin position="99"/>
        <end position="113"/>
    </location>
</feature>
<keyword evidence="5" id="KW-0548">Nucleotidyltransferase</keyword>
<dbReference type="NCBIfam" id="TIGR00592">
    <property type="entry name" value="pol2"/>
    <property type="match status" value="1"/>
</dbReference>
<dbReference type="Proteomes" id="UP000002282">
    <property type="component" value="Unassembled WGS sequence"/>
</dbReference>
<dbReference type="GO" id="GO:0003887">
    <property type="term" value="F:DNA-directed DNA polymerase activity"/>
    <property type="evidence" value="ECO:0007669"/>
    <property type="project" value="UniProtKB-EC"/>
</dbReference>
<dbReference type="KEGG" id="dya:Dyak_GE11060"/>
<dbReference type="PhylomeDB" id="B4IV29"/>
<dbReference type="InterPro" id="IPR024647">
    <property type="entry name" value="DNA_pol_a_cat_su_N"/>
</dbReference>
<dbReference type="GO" id="GO:0008296">
    <property type="term" value="F:3'-5'-DNA exonuclease activity"/>
    <property type="evidence" value="ECO:0007669"/>
    <property type="project" value="EnsemblMetazoa"/>
</dbReference>
<dbReference type="GO" id="GO:0003688">
    <property type="term" value="F:DNA replication origin binding"/>
    <property type="evidence" value="ECO:0007669"/>
    <property type="project" value="TreeGrafter"/>
</dbReference>
<organism evidence="5 6">
    <name type="scientific">Drosophila yakuba</name>
    <name type="common">Fruit fly</name>
    <dbReference type="NCBI Taxonomy" id="7245"/>
    <lineage>
        <taxon>Eukaryota</taxon>
        <taxon>Metazoa</taxon>
        <taxon>Ecdysozoa</taxon>
        <taxon>Arthropoda</taxon>
        <taxon>Hexapoda</taxon>
        <taxon>Insecta</taxon>
        <taxon>Pterygota</taxon>
        <taxon>Neoptera</taxon>
        <taxon>Endopterygota</taxon>
        <taxon>Diptera</taxon>
        <taxon>Brachycera</taxon>
        <taxon>Muscomorpha</taxon>
        <taxon>Ephydroidea</taxon>
        <taxon>Drosophilidae</taxon>
        <taxon>Drosophila</taxon>
        <taxon>Sophophora</taxon>
    </lineage>
</organism>
<feature type="compositionally biased region" description="Basic and acidic residues" evidence="2">
    <location>
        <begin position="242"/>
        <end position="252"/>
    </location>
</feature>
<sequence length="501" mass="57299">MSESPSEPRAKRQRVDKNGRFAAMERLRQLKGTKNKCQVEDQVDDVYDVVDEREYAKRAQEKYGDDWIEEDGTGYAEDLRDFFEDEDEYSDGEEEQKDFKKKKGVAPNSKKRPRETEKPVTGKASIKNLFSNAVPKKIDVKNSVKDDDILADILGEIKEEPAATSEKTEKVIAPAKISVTSRKFDAAAAKEYMNSFLNNIKVQEQERKKAEASSDNEMLERILKPKAAVPNTKVAFFSSPTIKKEPAPEKTPAKTATEDAFSDNEMDFSCLDDDENQFDVEKTQFKEKISQTKASAEESSQAKVDGNASPKKETECSAKESASESEDISRLLNNWESICQMDDDFEKSYLASVRNQLQLSMRRYVQRFYKNWLVCDHPDCNFNTRTHSLRKKSHRPLCQKCRSGSLLRQYTERDLYNQLCYLRFMFDLGKQTLHQKPTLTPELEQAYQLLYETVDQQLQSSSYVIISLSKLFARSLAQMSLQPPVAQQQNESIPSALADVV</sequence>
<feature type="domain" description="DNA polymerase alpha catalytic subunit N-terminal" evidence="4">
    <location>
        <begin position="24"/>
        <end position="83"/>
    </location>
</feature>
<feature type="compositionally biased region" description="Acidic residues" evidence="2">
    <location>
        <begin position="83"/>
        <end position="96"/>
    </location>
</feature>
<feature type="compositionally biased region" description="Basic and acidic residues" evidence="2">
    <location>
        <begin position="310"/>
        <end position="322"/>
    </location>
</feature>
<evidence type="ECO:0000256" key="1">
    <source>
        <dbReference type="SAM" id="Coils"/>
    </source>
</evidence>